<keyword evidence="3" id="KW-0812">Transmembrane</keyword>
<comment type="similarity">
    <text evidence="1">Belongs to the SecY/SEC61-alpha family.</text>
</comment>
<dbReference type="Proteomes" id="UP000009170">
    <property type="component" value="Unassembled WGS sequence"/>
</dbReference>
<protein>
    <submittedName>
        <fullName evidence="5">Pre protein translocase SecY subunit</fullName>
    </submittedName>
    <submittedName>
        <fullName evidence="4">SecY/SEC61-alpha family</fullName>
    </submittedName>
</protein>
<dbReference type="InterPro" id="IPR023201">
    <property type="entry name" value="SecY_dom_sf"/>
</dbReference>
<evidence type="ECO:0000313" key="6">
    <source>
        <dbReference type="Proteomes" id="UP000009170"/>
    </source>
</evidence>
<dbReference type="AlphaFoldDB" id="A0A090MEX3"/>
<accession>A0A090MEX3</accession>
<evidence type="ECO:0000256" key="3">
    <source>
        <dbReference type="SAM" id="Phobius"/>
    </source>
</evidence>
<reference evidence="4 6" key="1">
    <citation type="journal article" date="2006" name="Proc. Natl. Acad. Sci. U.S.A.">
        <title>Genome analysis of the smallest free-living eukaryote Ostreococcus tauri unveils many unique features.</title>
        <authorList>
            <person name="Derelle E."/>
            <person name="Ferraz C."/>
            <person name="Rombauts S."/>
            <person name="Rouze P."/>
            <person name="Worden A.Z."/>
            <person name="Robbens S."/>
            <person name="Partensky F."/>
            <person name="Degroeve S."/>
            <person name="Echeynie S."/>
            <person name="Cooke R."/>
            <person name="Saeys Y."/>
            <person name="Wuyts J."/>
            <person name="Jabbari K."/>
            <person name="Bowler C."/>
            <person name="Panaud O."/>
            <person name="Piegu B."/>
            <person name="Ball S.G."/>
            <person name="Ral J.-P."/>
            <person name="Bouget F.-Y."/>
            <person name="Piganeau G."/>
            <person name="De Baets B."/>
            <person name="Picard A."/>
            <person name="Delseny M."/>
            <person name="Demaille J."/>
            <person name="Van de Peer Y."/>
            <person name="Moreau H."/>
        </authorList>
    </citation>
    <scope>NUCLEOTIDE SEQUENCE [LARGE SCALE GENOMIC DNA]</scope>
    <source>
        <strain evidence="4 6">OTTH0595</strain>
    </source>
</reference>
<feature type="transmembrane region" description="Helical" evidence="3">
    <location>
        <begin position="108"/>
        <end position="129"/>
    </location>
</feature>
<feature type="transmembrane region" description="Helical" evidence="3">
    <location>
        <begin position="413"/>
        <end position="430"/>
    </location>
</feature>
<dbReference type="EMBL" id="KZ155780">
    <property type="protein sequence ID" value="OUS47052.1"/>
    <property type="molecule type" value="Genomic_DNA"/>
</dbReference>
<dbReference type="InParanoid" id="A0A090MEX3"/>
<dbReference type="OrthoDB" id="1903502at2759"/>
<keyword evidence="3" id="KW-0472">Membrane</keyword>
<dbReference type="GO" id="GO:0015031">
    <property type="term" value="P:protein transport"/>
    <property type="evidence" value="ECO:0007669"/>
    <property type="project" value="InterPro"/>
</dbReference>
<dbReference type="PANTHER" id="PTHR10906">
    <property type="entry name" value="SECY/SEC61-ALPHA FAMILY MEMBER"/>
    <property type="match status" value="1"/>
</dbReference>
<accession>A0A1Y5IIY4</accession>
<name>A0A090MEX3_OSTTA</name>
<reference evidence="4" key="2">
    <citation type="journal article" date="2014" name="BMC Genomics">
        <title>An improved genome of the model marine alga Ostreococcus tauri unfolds by assessing Illumina de novo assemblies.</title>
        <authorList>
            <person name="Blanc-Mathieu R."/>
            <person name="Verhelst B."/>
            <person name="Derelle E."/>
            <person name="Rombauts S."/>
            <person name="Bouget F.Y."/>
            <person name="Carre I."/>
            <person name="Chateau A."/>
            <person name="Eyre-Walker A."/>
            <person name="Grimsley N."/>
            <person name="Moreau H."/>
            <person name="Piegu B."/>
            <person name="Rivals E."/>
            <person name="Schackwitz W."/>
            <person name="Van de Peer Y."/>
            <person name="Piganeau G."/>
        </authorList>
    </citation>
    <scope>NUCLEOTIDE SEQUENCE</scope>
    <source>
        <strain evidence="4">RCC4221</strain>
    </source>
</reference>
<feature type="transmembrane region" description="Helical" evidence="3">
    <location>
        <begin position="496"/>
        <end position="513"/>
    </location>
</feature>
<reference evidence="5" key="3">
    <citation type="submission" date="2017-04" db="EMBL/GenBank/DDBJ databases">
        <title>Population genomics of picophytoplankton unveils novel chromosome hypervariability.</title>
        <authorList>
            <consortium name="DOE Joint Genome Institute"/>
            <person name="Blanc-Mathieu R."/>
            <person name="Krasovec M."/>
            <person name="Hebrard M."/>
            <person name="Yau S."/>
            <person name="Desgranges E."/>
            <person name="Martin J."/>
            <person name="Schackwitz W."/>
            <person name="Kuo A."/>
            <person name="Salin G."/>
            <person name="Donnadieu C."/>
            <person name="Desdevises Y."/>
            <person name="Sanchez-Ferandin S."/>
            <person name="Moreau H."/>
            <person name="Rivals E."/>
            <person name="Grigoriev I.V."/>
            <person name="Grimsley N."/>
            <person name="Eyre-Walker A."/>
            <person name="Piganeau G."/>
        </authorList>
    </citation>
    <scope>NUCLEOTIDE SEQUENCE [LARGE SCALE GENOMIC DNA]</scope>
    <source>
        <strain evidence="5">RCC 1115</strain>
    </source>
</reference>
<feature type="transmembrane region" description="Helical" evidence="3">
    <location>
        <begin position="322"/>
        <end position="344"/>
    </location>
</feature>
<keyword evidence="3" id="KW-1133">Transmembrane helix</keyword>
<feature type="region of interest" description="Disordered" evidence="2">
    <location>
        <begin position="1"/>
        <end position="46"/>
    </location>
</feature>
<dbReference type="Gene3D" id="1.10.3370.10">
    <property type="entry name" value="SecY subunit domain"/>
    <property type="match status" value="1"/>
</dbReference>
<dbReference type="PRINTS" id="PR00303">
    <property type="entry name" value="SECYTRNLCASE"/>
</dbReference>
<dbReference type="InterPro" id="IPR002208">
    <property type="entry name" value="SecY/SEC61-alpha"/>
</dbReference>
<feature type="transmembrane region" description="Helical" evidence="3">
    <location>
        <begin position="264"/>
        <end position="283"/>
    </location>
</feature>
<feature type="transmembrane region" description="Helical" evidence="3">
    <location>
        <begin position="290"/>
        <end position="310"/>
    </location>
</feature>
<organism evidence="4 6">
    <name type="scientific">Ostreococcus tauri</name>
    <name type="common">Marine green alga</name>
    <dbReference type="NCBI Taxonomy" id="70448"/>
    <lineage>
        <taxon>Eukaryota</taxon>
        <taxon>Viridiplantae</taxon>
        <taxon>Chlorophyta</taxon>
        <taxon>Mamiellophyceae</taxon>
        <taxon>Mamiellales</taxon>
        <taxon>Bathycoccaceae</taxon>
        <taxon>Ostreococcus</taxon>
    </lineage>
</organism>
<feature type="transmembrane region" description="Helical" evidence="3">
    <location>
        <begin position="390"/>
        <end position="407"/>
    </location>
</feature>
<dbReference type="Proteomes" id="UP000195557">
    <property type="component" value="Unassembled WGS sequence"/>
</dbReference>
<keyword evidence="6" id="KW-1185">Reference proteome</keyword>
<sequence>MSTAVPRAWTSRAVRRAREGRAGRRDARSWRHGRTNPSARRWTETPRAFASREESLEALRRSMYAEEEVEIAVEGTYGRERALAELEARAPAFRGVIRTVGSSIFKRLASVMAMMVFVRAGLLLPTRFFDATGVGESMFSMATLMSTFSGGNGALDVVANALGLSGTAAGGDALRSSWLAESLSSGGGVPWFHVGIGPYIGASIAVSIFTAMTPEFQQMRKDQTGQETIKWWTRLLTFAIALVQSVVEARSMRMHSLVGTGFEYYLLVVPMFVTGALAITWIADEITNYGLGQGSSVIITMSICGGYFTALKALLPKIIENFTLAAALPIVAFFSVFMLGTVILEQGTAKVPLQYFQGPAGSAGLPKAIAEADEGDHIPFKINPTNMQPVIFAMFILGALQWLPIGLKANSVVYFVLLFVFVFTGTYIDLQNTPQEISEYLMKIGARVPGVRPGTQTVDFFNRVQAGSRFFGGVLLASIATACSLTDMWMNKMIGQSFGLTSMLIVVSTIVSIKRQIAAMSQMPKMDQALRAM</sequence>
<dbReference type="EMBL" id="CAID01000008">
    <property type="protein sequence ID" value="CEG01542.1"/>
    <property type="molecule type" value="Genomic_DNA"/>
</dbReference>
<feature type="compositionally biased region" description="Basic and acidic residues" evidence="2">
    <location>
        <begin position="16"/>
        <end position="29"/>
    </location>
</feature>
<evidence type="ECO:0000313" key="4">
    <source>
        <dbReference type="EMBL" id="CEG01542.1"/>
    </source>
</evidence>
<evidence type="ECO:0000313" key="5">
    <source>
        <dbReference type="EMBL" id="OUS47052.1"/>
    </source>
</evidence>
<dbReference type="STRING" id="70448.A0A090MEX3"/>
<evidence type="ECO:0000256" key="1">
    <source>
        <dbReference type="RuleBase" id="RU004349"/>
    </source>
</evidence>
<accession>A0A454XWC3</accession>
<proteinExistence type="inferred from homology"/>
<dbReference type="Pfam" id="PF00344">
    <property type="entry name" value="SecY"/>
    <property type="match status" value="1"/>
</dbReference>
<dbReference type="GO" id="GO:0016020">
    <property type="term" value="C:membrane"/>
    <property type="evidence" value="ECO:0007669"/>
    <property type="project" value="InterPro"/>
</dbReference>
<dbReference type="FunCoup" id="A0A090MEX3">
    <property type="interactions" value="178"/>
</dbReference>
<evidence type="ECO:0000256" key="2">
    <source>
        <dbReference type="SAM" id="MobiDB-lite"/>
    </source>
</evidence>
<dbReference type="SUPFAM" id="SSF103491">
    <property type="entry name" value="Preprotein translocase SecY subunit"/>
    <property type="match status" value="1"/>
</dbReference>
<gene>
    <name evidence="5" type="ORF">BE221DRAFT_191588</name>
    <name evidence="4" type="ORF">OT_ostta08g03060</name>
</gene>
<feature type="transmembrane region" description="Helical" evidence="3">
    <location>
        <begin position="191"/>
        <end position="211"/>
    </location>
</feature>